<dbReference type="Pfam" id="PF13304">
    <property type="entry name" value="AAA_21"/>
    <property type="match status" value="1"/>
</dbReference>
<organism evidence="2 3">
    <name type="scientific">Oceanisphaera profunda</name>
    <dbReference type="NCBI Taxonomy" id="1416627"/>
    <lineage>
        <taxon>Bacteria</taxon>
        <taxon>Pseudomonadati</taxon>
        <taxon>Pseudomonadota</taxon>
        <taxon>Gammaproteobacteria</taxon>
        <taxon>Aeromonadales</taxon>
        <taxon>Aeromonadaceae</taxon>
        <taxon>Oceanisphaera</taxon>
    </lineage>
</organism>
<dbReference type="PANTHER" id="PTHR43581:SF4">
    <property type="entry name" value="ATP_GTP PHOSPHATASE"/>
    <property type="match status" value="1"/>
</dbReference>
<dbReference type="EMBL" id="CP021377">
    <property type="protein sequence ID" value="ART83793.1"/>
    <property type="molecule type" value="Genomic_DNA"/>
</dbReference>
<dbReference type="SUPFAM" id="SSF52540">
    <property type="entry name" value="P-loop containing nucleoside triphosphate hydrolases"/>
    <property type="match status" value="1"/>
</dbReference>
<dbReference type="PANTHER" id="PTHR43581">
    <property type="entry name" value="ATP/GTP PHOSPHATASE"/>
    <property type="match status" value="1"/>
</dbReference>
<sequence length="418" mass="47482">MVNAYIESLTVKNVRQFKHLKVDFNKGFNFIAGPNGCGKTSVLASISHCLDHNNLSYSKTSKESEFWIDLVKDDDKYRVGMGADSVRNSGYRSSSLHQWNLPSSEEGRTSISPHQIKDSLSHFCPLFIGANRSIKYKEIQGMKKESKIDQSFNEYIRNNTKSLYGEWQSDIKQWFVNRYFMIDKDWATEEKVNWEHMLESLSVIAPFDSNFSYVETGKDLEPIFSIYGNKCYLEELSSGFQAVLSIIANIFEWIEGSREDGNRIAKEAVGTVLIDELDLHLHPEWQFTLRDGLETIFPKLQFIVTTHSPHLLASAKSNEVIVMPSNIGSCDFNELHPTKSVFSGWSTDQILLDVMGVVSLENKIYESLITEAFESIEHGSIATLRKIIEQLKAICHPNDTIVMVLNTRLASMVALHNG</sequence>
<gene>
    <name evidence="2" type="ORF">CBP31_15070</name>
</gene>
<dbReference type="Gene3D" id="3.40.50.300">
    <property type="entry name" value="P-loop containing nucleotide triphosphate hydrolases"/>
    <property type="match status" value="1"/>
</dbReference>
<dbReference type="AlphaFoldDB" id="A0A1Y0D8A5"/>
<dbReference type="InterPro" id="IPR027417">
    <property type="entry name" value="P-loop_NTPase"/>
</dbReference>
<evidence type="ECO:0000259" key="1">
    <source>
        <dbReference type="SMART" id="SM00382"/>
    </source>
</evidence>
<dbReference type="OrthoDB" id="9815944at2"/>
<dbReference type="RefSeq" id="WP_087038471.1">
    <property type="nucleotide sequence ID" value="NZ_CP021377.1"/>
</dbReference>
<feature type="domain" description="AAA+ ATPase" evidence="1">
    <location>
        <begin position="25"/>
        <end position="328"/>
    </location>
</feature>
<dbReference type="InterPro" id="IPR003959">
    <property type="entry name" value="ATPase_AAA_core"/>
</dbReference>
<evidence type="ECO:0000313" key="2">
    <source>
        <dbReference type="EMBL" id="ART83793.1"/>
    </source>
</evidence>
<dbReference type="GO" id="GO:0005524">
    <property type="term" value="F:ATP binding"/>
    <property type="evidence" value="ECO:0007669"/>
    <property type="project" value="InterPro"/>
</dbReference>
<keyword evidence="3" id="KW-1185">Reference proteome</keyword>
<proteinExistence type="predicted"/>
<dbReference type="InterPro" id="IPR003593">
    <property type="entry name" value="AAA+_ATPase"/>
</dbReference>
<dbReference type="InterPro" id="IPR051396">
    <property type="entry name" value="Bact_Antivir_Def_Nuclease"/>
</dbReference>
<name>A0A1Y0D8A5_9GAMM</name>
<dbReference type="GO" id="GO:0016887">
    <property type="term" value="F:ATP hydrolysis activity"/>
    <property type="evidence" value="ECO:0007669"/>
    <property type="project" value="InterPro"/>
</dbReference>
<dbReference type="SMART" id="SM00382">
    <property type="entry name" value="AAA"/>
    <property type="match status" value="1"/>
</dbReference>
<dbReference type="Proteomes" id="UP000243937">
    <property type="component" value="Chromosome"/>
</dbReference>
<reference evidence="2 3" key="1">
    <citation type="journal article" date="2014" name="Int. J. Syst. Evol. Microbiol.">
        <title>Oceanisphaera profunda sp. nov., a marine bacterium isolated from deep-sea sediment, and emended description of the genus Oceanisphaera.</title>
        <authorList>
            <person name="Xu Z."/>
            <person name="Zhang X.Y."/>
            <person name="Su H.N."/>
            <person name="Yu Z.C."/>
            <person name="Liu C."/>
            <person name="Li H."/>
            <person name="Chen X.L."/>
            <person name="Song X.Y."/>
            <person name="Xie B.B."/>
            <person name="Qin Q.L."/>
            <person name="Zhou B.C."/>
            <person name="Shi M."/>
            <person name="Huang Y."/>
            <person name="Zhang Y.Z."/>
        </authorList>
    </citation>
    <scope>NUCLEOTIDE SEQUENCE [LARGE SCALE GENOMIC DNA]</scope>
    <source>
        <strain evidence="2 3">SM1222</strain>
    </source>
</reference>
<evidence type="ECO:0000313" key="3">
    <source>
        <dbReference type="Proteomes" id="UP000243937"/>
    </source>
</evidence>
<protein>
    <recommendedName>
        <fullName evidence="1">AAA+ ATPase domain-containing protein</fullName>
    </recommendedName>
</protein>
<dbReference type="KEGG" id="opf:CBP31_15070"/>
<accession>A0A1Y0D8A5</accession>